<organism evidence="4 5">
    <name type="scientific">Nemorincola caseinilytica</name>
    <dbReference type="NCBI Taxonomy" id="2054315"/>
    <lineage>
        <taxon>Bacteria</taxon>
        <taxon>Pseudomonadati</taxon>
        <taxon>Bacteroidota</taxon>
        <taxon>Chitinophagia</taxon>
        <taxon>Chitinophagales</taxon>
        <taxon>Chitinophagaceae</taxon>
        <taxon>Nemorincola</taxon>
    </lineage>
</organism>
<dbReference type="PANTHER" id="PTHR40841:SF2">
    <property type="entry name" value="SIDEROPHORE-DEGRADING ESTERASE (EUROFUNG)"/>
    <property type="match status" value="1"/>
</dbReference>
<accession>A0ABP8NGV2</accession>
<proteinExistence type="inferred from homology"/>
<comment type="caution">
    <text evidence="4">The sequence shown here is derived from an EMBL/GenBank/DDBJ whole genome shotgun (WGS) entry which is preliminary data.</text>
</comment>
<comment type="similarity">
    <text evidence="1">Belongs to the esterase D family.</text>
</comment>
<dbReference type="PANTHER" id="PTHR40841">
    <property type="entry name" value="SIDEROPHORE TRIACETYLFUSARININE C ESTERASE"/>
    <property type="match status" value="1"/>
</dbReference>
<dbReference type="Pfam" id="PF00756">
    <property type="entry name" value="Esterase"/>
    <property type="match status" value="1"/>
</dbReference>
<keyword evidence="5" id="KW-1185">Reference proteome</keyword>
<dbReference type="RefSeq" id="WP_345081851.1">
    <property type="nucleotide sequence ID" value="NZ_BAABFA010000010.1"/>
</dbReference>
<dbReference type="InterPro" id="IPR029058">
    <property type="entry name" value="AB_hydrolase_fold"/>
</dbReference>
<evidence type="ECO:0000313" key="4">
    <source>
        <dbReference type="EMBL" id="GAA4465572.1"/>
    </source>
</evidence>
<gene>
    <name evidence="4" type="ORF">GCM10023093_17990</name>
</gene>
<dbReference type="Gene3D" id="3.40.50.1820">
    <property type="entry name" value="alpha/beta hydrolase"/>
    <property type="match status" value="1"/>
</dbReference>
<reference evidence="5" key="1">
    <citation type="journal article" date="2019" name="Int. J. Syst. Evol. Microbiol.">
        <title>The Global Catalogue of Microorganisms (GCM) 10K type strain sequencing project: providing services to taxonomists for standard genome sequencing and annotation.</title>
        <authorList>
            <consortium name="The Broad Institute Genomics Platform"/>
            <consortium name="The Broad Institute Genome Sequencing Center for Infectious Disease"/>
            <person name="Wu L."/>
            <person name="Ma J."/>
        </authorList>
    </citation>
    <scope>NUCLEOTIDE SEQUENCE [LARGE SCALE GENOMIC DNA]</scope>
    <source>
        <strain evidence="5">JCM 32105</strain>
    </source>
</reference>
<name>A0ABP8NGV2_9BACT</name>
<protein>
    <submittedName>
        <fullName evidence="4">Alpha/beta hydrolase-fold protein</fullName>
    </submittedName>
</protein>
<evidence type="ECO:0000313" key="5">
    <source>
        <dbReference type="Proteomes" id="UP001500067"/>
    </source>
</evidence>
<dbReference type="InterPro" id="IPR052558">
    <property type="entry name" value="Siderophore_Hydrolase_D"/>
</dbReference>
<evidence type="ECO:0000256" key="3">
    <source>
        <dbReference type="SAM" id="SignalP"/>
    </source>
</evidence>
<evidence type="ECO:0000256" key="2">
    <source>
        <dbReference type="ARBA" id="ARBA00022801"/>
    </source>
</evidence>
<sequence length="280" mass="31016">MKALYITVTCLLLCGGIAAQSPQATPLSIGHTEKIHSATLGEDRILNIYLPDGYAADKNKSYPVLYLLDGSANEDMLQICGIVQFLNMIGAMQPTIVVGIANADRRRDFTYPLSAGQSYPAFIPNARQQFATAGGATPFMDFLEREAIPFVKNHYRTTDTTTLIGQSLGGLFASQVLLQRPHMFRTYIIVSPSLWWDGESLLARAPALLKEHSTAHATVYISTGGAEDDVMKKDAEKLRDLLKQHKGMRVLYHPEKMESHLTILHNCIYHALTRLNGPKK</sequence>
<dbReference type="InterPro" id="IPR000801">
    <property type="entry name" value="Esterase-like"/>
</dbReference>
<keyword evidence="3" id="KW-0732">Signal</keyword>
<dbReference type="SUPFAM" id="SSF53474">
    <property type="entry name" value="alpha/beta-Hydrolases"/>
    <property type="match status" value="1"/>
</dbReference>
<feature type="signal peptide" evidence="3">
    <location>
        <begin position="1"/>
        <end position="19"/>
    </location>
</feature>
<dbReference type="GO" id="GO:0016787">
    <property type="term" value="F:hydrolase activity"/>
    <property type="evidence" value="ECO:0007669"/>
    <property type="project" value="UniProtKB-KW"/>
</dbReference>
<feature type="chain" id="PRO_5045124806" evidence="3">
    <location>
        <begin position="20"/>
        <end position="280"/>
    </location>
</feature>
<dbReference type="EMBL" id="BAABFA010000010">
    <property type="protein sequence ID" value="GAA4465572.1"/>
    <property type="molecule type" value="Genomic_DNA"/>
</dbReference>
<evidence type="ECO:0000256" key="1">
    <source>
        <dbReference type="ARBA" id="ARBA00005622"/>
    </source>
</evidence>
<keyword evidence="2 4" id="KW-0378">Hydrolase</keyword>
<dbReference type="Proteomes" id="UP001500067">
    <property type="component" value="Unassembled WGS sequence"/>
</dbReference>